<dbReference type="Proteomes" id="UP001642484">
    <property type="component" value="Unassembled WGS sequence"/>
</dbReference>
<evidence type="ECO:0000313" key="2">
    <source>
        <dbReference type="EMBL" id="CAK9069338.1"/>
    </source>
</evidence>
<feature type="compositionally biased region" description="Pro residues" evidence="1">
    <location>
        <begin position="491"/>
        <end position="538"/>
    </location>
</feature>
<organism evidence="2 3">
    <name type="scientific">Durusdinium trenchii</name>
    <dbReference type="NCBI Taxonomy" id="1381693"/>
    <lineage>
        <taxon>Eukaryota</taxon>
        <taxon>Sar</taxon>
        <taxon>Alveolata</taxon>
        <taxon>Dinophyceae</taxon>
        <taxon>Suessiales</taxon>
        <taxon>Symbiodiniaceae</taxon>
        <taxon>Durusdinium</taxon>
    </lineage>
</organism>
<evidence type="ECO:0008006" key="4">
    <source>
        <dbReference type="Google" id="ProtNLM"/>
    </source>
</evidence>
<comment type="caution">
    <text evidence="2">The sequence shown here is derived from an EMBL/GenBank/DDBJ whole genome shotgun (WGS) entry which is preliminary data.</text>
</comment>
<feature type="region of interest" description="Disordered" evidence="1">
    <location>
        <begin position="1"/>
        <end position="132"/>
    </location>
</feature>
<feature type="compositionally biased region" description="Polar residues" evidence="1">
    <location>
        <begin position="96"/>
        <end position="115"/>
    </location>
</feature>
<feature type="compositionally biased region" description="Basic and acidic residues" evidence="1">
    <location>
        <begin position="246"/>
        <end position="255"/>
    </location>
</feature>
<sequence length="688" mass="76388">MAHLLDGWKARNTRGSYPPFQRPTNREDFSMPVRQSESSPSAVEKLEKMAQELQSPSALQKRSRMEASEKDQPVPGGAEDRIRKMNRDLEEKWGLTDTSSSRPAETPQPSLTKTVSPKAFQAEARRYDDSSWAAKERRAMFQASMGLGPTLLESGGHMFQDPVKTKTSPLTARSPFGSPLREGSNLSRMSPKDPVKTETSPLTARSPFGSPLREDLKGQGPTPTRSDYSLEDLAPLSRLKPGLRPDVSHPRKSEIDPGFDTEVASHKNISILMIVPKSVSLHHKPTVEIIDVGKTILPKGVVPASPFIQLKPEGVTFPKPVRLLVPVCYGANAAWRSTPDGSWEEVPAQFRGGYMEVYLTHFCQLCASKVVSALSIKAVAFLKPGSPPEATLAFLEVNCQQCEDQLAQLVPGLVRCLSEEAVDLFSPERDLHILQQGQVIETLRLDGNSGVQISSWIPSSADRMDIEMEVVDTKTCRRRIYTFEFPAEATPDPPPPPPPPLPPLPVPPPVPIIQNPVPPPVTQVLPPPSPPPSPPRYPEPPRRHLMLSGRFNTPERLEYIKDVKDELASRGIETFMVEEPAGGRFGQATMEGVVKMKVMVAFCVDDYGAKTGAMYETYWELLYAWENQVPIIPVKLYEGDWPPMPPDEAGRIQNKYVFSKSLIYIDGHEKTRQEVAEQIAKALERLRI</sequence>
<dbReference type="EMBL" id="CAXAMN010022428">
    <property type="protein sequence ID" value="CAK9069338.1"/>
    <property type="molecule type" value="Genomic_DNA"/>
</dbReference>
<evidence type="ECO:0000256" key="1">
    <source>
        <dbReference type="SAM" id="MobiDB-lite"/>
    </source>
</evidence>
<feature type="region of interest" description="Disordered" evidence="1">
    <location>
        <begin position="148"/>
        <end position="259"/>
    </location>
</feature>
<feature type="compositionally biased region" description="Basic and acidic residues" evidence="1">
    <location>
        <begin position="63"/>
        <end position="94"/>
    </location>
</feature>
<protein>
    <recommendedName>
        <fullName evidence="4">TIR domain-containing protein</fullName>
    </recommendedName>
</protein>
<accession>A0ABP0P109</accession>
<dbReference type="Gene3D" id="2.60.220.30">
    <property type="match status" value="1"/>
</dbReference>
<evidence type="ECO:0000313" key="3">
    <source>
        <dbReference type="Proteomes" id="UP001642484"/>
    </source>
</evidence>
<name>A0ABP0P109_9DINO</name>
<gene>
    <name evidence="2" type="ORF">CCMP2556_LOCUS34105</name>
</gene>
<proteinExistence type="predicted"/>
<keyword evidence="3" id="KW-1185">Reference proteome</keyword>
<feature type="compositionally biased region" description="Basic and acidic residues" evidence="1">
    <location>
        <begin position="123"/>
        <end position="132"/>
    </location>
</feature>
<feature type="region of interest" description="Disordered" evidence="1">
    <location>
        <begin position="485"/>
        <end position="542"/>
    </location>
</feature>
<reference evidence="2 3" key="1">
    <citation type="submission" date="2024-02" db="EMBL/GenBank/DDBJ databases">
        <authorList>
            <person name="Chen Y."/>
            <person name="Shah S."/>
            <person name="Dougan E. K."/>
            <person name="Thang M."/>
            <person name="Chan C."/>
        </authorList>
    </citation>
    <scope>NUCLEOTIDE SEQUENCE [LARGE SCALE GENOMIC DNA]</scope>
</reference>